<dbReference type="Pfam" id="PF07238">
    <property type="entry name" value="PilZ"/>
    <property type="match status" value="1"/>
</dbReference>
<feature type="domain" description="PilZ" evidence="1">
    <location>
        <begin position="317"/>
        <end position="393"/>
    </location>
</feature>
<dbReference type="Gene3D" id="2.40.10.220">
    <property type="entry name" value="predicted glycosyltransferase like domains"/>
    <property type="match status" value="1"/>
</dbReference>
<sequence length="409" mass="46863">MAQEIKRIEKEFIFKNLVDNEAPVSIHAKGKRYHGRFLGFVNQKITLELDKDECNGTPKEVTLFFRFRGTAMTATSGVHSCTGKSLQVYLPSNVYRDLSRSFERVQPEGDIQVSLVLEGERFQLDFPASETYYEPDMPTLDNRFDPARIAQLLQGFREKVASFASENKIIMFRERKPETAMERLVAAGGKVLLLPFEDIQAVNPGPKGNLQHLLISEDDIYRLFKDMGEDPMTEVSGLEEYVKKRKAQRVWHELYCPVLYHEYVVGYILLIRTDVQTSSFSRNVIDFVVQFSRLLSYSLQKNGYFKAVPVKAEFKKSELVDISGSGMLFSFPLDGPSLRLFMDLELVIHAGKKRIPCSGRIMRLYRDSGRVYVGVQFLDMKSTDHGFLLSYIYGSDYDGKIEVAEPRED</sequence>
<dbReference type="eggNOG" id="ENOG5033XV6">
    <property type="taxonomic scope" value="Bacteria"/>
</dbReference>
<dbReference type="SUPFAM" id="SSF141371">
    <property type="entry name" value="PilZ domain-like"/>
    <property type="match status" value="1"/>
</dbReference>
<evidence type="ECO:0000313" key="2">
    <source>
        <dbReference type="EMBL" id="KGE71340.1"/>
    </source>
</evidence>
<organism evidence="2 3">
    <name type="scientific">Spirochaeta lutea</name>
    <dbReference type="NCBI Taxonomy" id="1480694"/>
    <lineage>
        <taxon>Bacteria</taxon>
        <taxon>Pseudomonadati</taxon>
        <taxon>Spirochaetota</taxon>
        <taxon>Spirochaetia</taxon>
        <taxon>Spirochaetales</taxon>
        <taxon>Spirochaetaceae</taxon>
        <taxon>Spirochaeta</taxon>
    </lineage>
</organism>
<evidence type="ECO:0000259" key="1">
    <source>
        <dbReference type="Pfam" id="PF07238"/>
    </source>
</evidence>
<dbReference type="EMBL" id="JNUP01000066">
    <property type="protein sequence ID" value="KGE71340.1"/>
    <property type="molecule type" value="Genomic_DNA"/>
</dbReference>
<reference evidence="2 3" key="1">
    <citation type="submission" date="2014-05" db="EMBL/GenBank/DDBJ databases">
        <title>De novo Genome Sequence of Spirocheata sp.</title>
        <authorList>
            <person name="Shivani Y."/>
            <person name="Subhash Y."/>
            <person name="Tushar L."/>
            <person name="Sasikala C."/>
            <person name="Ramana C.V."/>
        </authorList>
    </citation>
    <scope>NUCLEOTIDE SEQUENCE [LARGE SCALE GENOMIC DNA]</scope>
    <source>
        <strain evidence="2 3">JC230</strain>
    </source>
</reference>
<dbReference type="Proteomes" id="UP000029692">
    <property type="component" value="Unassembled WGS sequence"/>
</dbReference>
<keyword evidence="3" id="KW-1185">Reference proteome</keyword>
<proteinExistence type="predicted"/>
<comment type="caution">
    <text evidence="2">The sequence shown here is derived from an EMBL/GenBank/DDBJ whole genome shotgun (WGS) entry which is preliminary data.</text>
</comment>
<protein>
    <recommendedName>
        <fullName evidence="1">PilZ domain-containing protein</fullName>
    </recommendedName>
</protein>
<dbReference type="GO" id="GO:0035438">
    <property type="term" value="F:cyclic-di-GMP binding"/>
    <property type="evidence" value="ECO:0007669"/>
    <property type="project" value="InterPro"/>
</dbReference>
<dbReference type="OrthoDB" id="336193at2"/>
<dbReference type="RefSeq" id="WP_037548494.1">
    <property type="nucleotide sequence ID" value="NZ_JNUP01000066.1"/>
</dbReference>
<name>A0A098QU43_9SPIO</name>
<dbReference type="AlphaFoldDB" id="A0A098QU43"/>
<dbReference type="InterPro" id="IPR009875">
    <property type="entry name" value="PilZ_domain"/>
</dbReference>
<evidence type="ECO:0000313" key="3">
    <source>
        <dbReference type="Proteomes" id="UP000029692"/>
    </source>
</evidence>
<dbReference type="STRING" id="1480694.DC28_11040"/>
<accession>A0A098QU43</accession>
<gene>
    <name evidence="2" type="ORF">DC28_11040</name>
</gene>